<evidence type="ECO:0000256" key="2">
    <source>
        <dbReference type="SAM" id="SignalP"/>
    </source>
</evidence>
<dbReference type="PANTHER" id="PTHR22946">
    <property type="entry name" value="DIENELACTONE HYDROLASE DOMAIN-CONTAINING PROTEIN-RELATED"/>
    <property type="match status" value="1"/>
</dbReference>
<evidence type="ECO:0000313" key="5">
    <source>
        <dbReference type="Proteomes" id="UP001528673"/>
    </source>
</evidence>
<keyword evidence="1" id="KW-0378">Hydrolase</keyword>
<reference evidence="4 5" key="1">
    <citation type="submission" date="2023-02" db="EMBL/GenBank/DDBJ databases">
        <title>Bacterial whole genomic sequence of Curvibacter sp. HBC61.</title>
        <authorList>
            <person name="Le V."/>
            <person name="Ko S.-R."/>
            <person name="Ahn C.-Y."/>
            <person name="Oh H.-M."/>
        </authorList>
    </citation>
    <scope>NUCLEOTIDE SEQUENCE [LARGE SCALE GENOMIC DNA]</scope>
    <source>
        <strain evidence="4 5">HBC61</strain>
    </source>
</reference>
<dbReference type="SUPFAM" id="SSF53474">
    <property type="entry name" value="alpha/beta-Hydrolases"/>
    <property type="match status" value="1"/>
</dbReference>
<proteinExistence type="predicted"/>
<evidence type="ECO:0000259" key="3">
    <source>
        <dbReference type="Pfam" id="PF01738"/>
    </source>
</evidence>
<keyword evidence="5" id="KW-1185">Reference proteome</keyword>
<evidence type="ECO:0000313" key="4">
    <source>
        <dbReference type="EMBL" id="MDD0841008.1"/>
    </source>
</evidence>
<name>A0ABT5N3V8_9BURK</name>
<sequence length="394" mass="43233">MAWLTSMRRGRWALLGSLVAWQALAQAPASPAPTEPPPAVDLREEVRRIPVRVKDLYGREESRDIPVTVFRPRGTGPFPLVIFNHGRAVSAKRAQQGRQRYEHIARYLTHKGFVVLVPTRVGYGETYGDFDPESSGSCNAPRLEPMAKAASDQVLATWAWARSLPEVDASRWLVMGQSVGGLTAVATVARQPEGLLGGINWAGGSGGDPDQRTGNPCSPHALQALWRRQSTPDLAPTLWLYWENDRYWGPEIPRRWFQAWREGGAPAEFHQFAPSGTDGHSGSTADMDHWVPQVDAFLARLGFQQAGLPPLPPAQASVAVTDVERVPVNENARTQFYQKFLASPLPRAFAISPTGALGWATGDWAVGRALGFCQARRGEVCKLYAVDNTVVWAP</sequence>
<keyword evidence="2" id="KW-0732">Signal</keyword>
<evidence type="ECO:0000256" key="1">
    <source>
        <dbReference type="ARBA" id="ARBA00022801"/>
    </source>
</evidence>
<dbReference type="Pfam" id="PF01738">
    <property type="entry name" value="DLH"/>
    <property type="match status" value="1"/>
</dbReference>
<feature type="chain" id="PRO_5047373193" description="Dienelactone hydrolase domain-containing protein" evidence="2">
    <location>
        <begin position="26"/>
        <end position="394"/>
    </location>
</feature>
<accession>A0ABT5N3V8</accession>
<dbReference type="InterPro" id="IPR002925">
    <property type="entry name" value="Dienelactn_hydro"/>
</dbReference>
<dbReference type="InterPro" id="IPR050261">
    <property type="entry name" value="FrsA_esterase"/>
</dbReference>
<protein>
    <recommendedName>
        <fullName evidence="3">Dienelactone hydrolase domain-containing protein</fullName>
    </recommendedName>
</protein>
<gene>
    <name evidence="4" type="ORF">PSQ40_20695</name>
</gene>
<organism evidence="4 5">
    <name type="scientific">Curvibacter cyanobacteriorum</name>
    <dbReference type="NCBI Taxonomy" id="3026422"/>
    <lineage>
        <taxon>Bacteria</taxon>
        <taxon>Pseudomonadati</taxon>
        <taxon>Pseudomonadota</taxon>
        <taxon>Betaproteobacteria</taxon>
        <taxon>Burkholderiales</taxon>
        <taxon>Comamonadaceae</taxon>
        <taxon>Curvibacter</taxon>
    </lineage>
</organism>
<feature type="domain" description="Dienelactone hydrolase" evidence="3">
    <location>
        <begin position="101"/>
        <end position="203"/>
    </location>
</feature>
<comment type="caution">
    <text evidence="4">The sequence shown here is derived from an EMBL/GenBank/DDBJ whole genome shotgun (WGS) entry which is preliminary data.</text>
</comment>
<dbReference type="EMBL" id="JAQSIP010000014">
    <property type="protein sequence ID" value="MDD0841008.1"/>
    <property type="molecule type" value="Genomic_DNA"/>
</dbReference>
<dbReference type="RefSeq" id="WP_273953792.1">
    <property type="nucleotide sequence ID" value="NZ_JAQSIP010000014.1"/>
</dbReference>
<dbReference type="Gene3D" id="3.40.50.1820">
    <property type="entry name" value="alpha/beta hydrolase"/>
    <property type="match status" value="1"/>
</dbReference>
<dbReference type="Proteomes" id="UP001528673">
    <property type="component" value="Unassembled WGS sequence"/>
</dbReference>
<dbReference type="InterPro" id="IPR029058">
    <property type="entry name" value="AB_hydrolase_fold"/>
</dbReference>
<feature type="signal peptide" evidence="2">
    <location>
        <begin position="1"/>
        <end position="25"/>
    </location>
</feature>
<dbReference type="PANTHER" id="PTHR22946:SF9">
    <property type="entry name" value="POLYKETIDE TRANSFERASE AF380"/>
    <property type="match status" value="1"/>
</dbReference>